<gene>
    <name evidence="7" type="ORF">ALTATR162_LOCUS1318</name>
</gene>
<evidence type="ECO:0000313" key="7">
    <source>
        <dbReference type="EMBL" id="CAG5143276.1"/>
    </source>
</evidence>
<evidence type="ECO:0000256" key="1">
    <source>
        <dbReference type="ARBA" id="ARBA00004141"/>
    </source>
</evidence>
<evidence type="ECO:0000313" key="8">
    <source>
        <dbReference type="Proteomes" id="UP000676310"/>
    </source>
</evidence>
<dbReference type="SUPFAM" id="SSF103473">
    <property type="entry name" value="MFS general substrate transporter"/>
    <property type="match status" value="1"/>
</dbReference>
<reference evidence="7" key="1">
    <citation type="submission" date="2021-05" db="EMBL/GenBank/DDBJ databases">
        <authorList>
            <person name="Stam R."/>
        </authorList>
    </citation>
    <scope>NUCLEOTIDE SEQUENCE</scope>
    <source>
        <strain evidence="7">CS162</strain>
    </source>
</reference>
<evidence type="ECO:0000256" key="3">
    <source>
        <dbReference type="ARBA" id="ARBA00022989"/>
    </source>
</evidence>
<dbReference type="GeneID" id="67012639"/>
<name>A0A8J2HTW7_9PLEO</name>
<proteinExistence type="predicted"/>
<feature type="region of interest" description="Disordered" evidence="5">
    <location>
        <begin position="1"/>
        <end position="24"/>
    </location>
</feature>
<dbReference type="PANTHER" id="PTHR23502">
    <property type="entry name" value="MAJOR FACILITATOR SUPERFAMILY"/>
    <property type="match status" value="1"/>
</dbReference>
<keyword evidence="3 6" id="KW-1133">Transmembrane helix</keyword>
<comment type="subcellular location">
    <subcellularLocation>
        <location evidence="1">Membrane</location>
        <topology evidence="1">Multi-pass membrane protein</topology>
    </subcellularLocation>
</comment>
<organism evidence="7 8">
    <name type="scientific">Alternaria atra</name>
    <dbReference type="NCBI Taxonomy" id="119953"/>
    <lineage>
        <taxon>Eukaryota</taxon>
        <taxon>Fungi</taxon>
        <taxon>Dikarya</taxon>
        <taxon>Ascomycota</taxon>
        <taxon>Pezizomycotina</taxon>
        <taxon>Dothideomycetes</taxon>
        <taxon>Pleosporomycetidae</taxon>
        <taxon>Pleosporales</taxon>
        <taxon>Pleosporineae</taxon>
        <taxon>Pleosporaceae</taxon>
        <taxon>Alternaria</taxon>
        <taxon>Alternaria sect. Ulocladioides</taxon>
    </lineage>
</organism>
<dbReference type="AlphaFoldDB" id="A0A8J2HTW7"/>
<feature type="transmembrane region" description="Helical" evidence="6">
    <location>
        <begin position="51"/>
        <end position="75"/>
    </location>
</feature>
<protein>
    <submittedName>
        <fullName evidence="7">Uncharacterized protein</fullName>
    </submittedName>
</protein>
<dbReference type="PANTHER" id="PTHR23502:SF3">
    <property type="entry name" value="MAJOR FACILITATOR SUPERFAMILY (MFS) PROFILE DOMAIN-CONTAINING PROTEIN-RELATED"/>
    <property type="match status" value="1"/>
</dbReference>
<dbReference type="Proteomes" id="UP000676310">
    <property type="component" value="Unassembled WGS sequence"/>
</dbReference>
<evidence type="ECO:0000256" key="2">
    <source>
        <dbReference type="ARBA" id="ARBA00022692"/>
    </source>
</evidence>
<comment type="caution">
    <text evidence="7">The sequence shown here is derived from an EMBL/GenBank/DDBJ whole genome shotgun (WGS) entry which is preliminary data.</text>
</comment>
<keyword evidence="8" id="KW-1185">Reference proteome</keyword>
<dbReference type="InterPro" id="IPR036259">
    <property type="entry name" value="MFS_trans_sf"/>
</dbReference>
<accession>A0A8J2HTW7</accession>
<sequence length="191" mass="22057">MLDSAAKKERKNGNTNTREPNEDKEWRERLHYKEIAITMFRPYQLPMIETIVLFLALLSGLVDALILSFFGSYGYVLEQRSFTPVEISLTLIALAASYIIGYFIFFPIIARHNARRSQGEQLAPKARLKPLLYLVTLLPTGLLICAFVATGPLLHWFDVVISYCPHRNLKFCHLLRVRSLYGRRLRTTQRV</sequence>
<evidence type="ECO:0000256" key="6">
    <source>
        <dbReference type="SAM" id="Phobius"/>
    </source>
</evidence>
<keyword evidence="2 6" id="KW-0812">Transmembrane</keyword>
<dbReference type="GO" id="GO:0005886">
    <property type="term" value="C:plasma membrane"/>
    <property type="evidence" value="ECO:0007669"/>
    <property type="project" value="TreeGrafter"/>
</dbReference>
<dbReference type="RefSeq" id="XP_043164849.1">
    <property type="nucleotide sequence ID" value="XM_043308914.1"/>
</dbReference>
<feature type="transmembrane region" description="Helical" evidence="6">
    <location>
        <begin position="87"/>
        <end position="110"/>
    </location>
</feature>
<dbReference type="EMBL" id="CAJRGZ010000015">
    <property type="protein sequence ID" value="CAG5143276.1"/>
    <property type="molecule type" value="Genomic_DNA"/>
</dbReference>
<dbReference type="GO" id="GO:0022857">
    <property type="term" value="F:transmembrane transporter activity"/>
    <property type="evidence" value="ECO:0007669"/>
    <property type="project" value="TreeGrafter"/>
</dbReference>
<evidence type="ECO:0000256" key="4">
    <source>
        <dbReference type="ARBA" id="ARBA00023136"/>
    </source>
</evidence>
<evidence type="ECO:0000256" key="5">
    <source>
        <dbReference type="SAM" id="MobiDB-lite"/>
    </source>
</evidence>
<keyword evidence="4 6" id="KW-0472">Membrane</keyword>
<feature type="transmembrane region" description="Helical" evidence="6">
    <location>
        <begin position="131"/>
        <end position="157"/>
    </location>
</feature>